<evidence type="ECO:0000313" key="2">
    <source>
        <dbReference type="EMBL" id="KIJ07265.1"/>
    </source>
</evidence>
<dbReference type="Proteomes" id="UP000053647">
    <property type="component" value="Unassembled WGS sequence"/>
</dbReference>
<accession>A0A0C9SWP3</accession>
<keyword evidence="1" id="KW-0812">Transmembrane</keyword>
<sequence length="100" mass="10959">MTKLIHCWSLRLSVVCIITPAMKTLVGISLLLPFVSASILYPSTSQQVLHVNDQTSEGFIDRLLAIHDDDPVKVVCIVDADNAAELDEPQLLQVFGKEAV</sequence>
<dbReference type="AlphaFoldDB" id="A0A0C9SWP3"/>
<evidence type="ECO:0000256" key="1">
    <source>
        <dbReference type="SAM" id="Phobius"/>
    </source>
</evidence>
<organism evidence="2 3">
    <name type="scientific">Paxillus involutus ATCC 200175</name>
    <dbReference type="NCBI Taxonomy" id="664439"/>
    <lineage>
        <taxon>Eukaryota</taxon>
        <taxon>Fungi</taxon>
        <taxon>Dikarya</taxon>
        <taxon>Basidiomycota</taxon>
        <taxon>Agaricomycotina</taxon>
        <taxon>Agaricomycetes</taxon>
        <taxon>Agaricomycetidae</taxon>
        <taxon>Boletales</taxon>
        <taxon>Paxilineae</taxon>
        <taxon>Paxillaceae</taxon>
        <taxon>Paxillus</taxon>
    </lineage>
</organism>
<protein>
    <submittedName>
        <fullName evidence="2">Uncharacterized protein</fullName>
    </submittedName>
</protein>
<keyword evidence="3" id="KW-1185">Reference proteome</keyword>
<dbReference type="HOGENOM" id="CLU_2306942_0_0_1"/>
<dbReference type="EMBL" id="KN819958">
    <property type="protein sequence ID" value="KIJ07265.1"/>
    <property type="molecule type" value="Genomic_DNA"/>
</dbReference>
<proteinExistence type="predicted"/>
<keyword evidence="1" id="KW-1133">Transmembrane helix</keyword>
<name>A0A0C9SWP3_PAXIN</name>
<gene>
    <name evidence="2" type="ORF">PAXINDRAFT_19540</name>
</gene>
<keyword evidence="1" id="KW-0472">Membrane</keyword>
<reference evidence="3" key="2">
    <citation type="submission" date="2015-01" db="EMBL/GenBank/DDBJ databases">
        <title>Evolutionary Origins and Diversification of the Mycorrhizal Mutualists.</title>
        <authorList>
            <consortium name="DOE Joint Genome Institute"/>
            <consortium name="Mycorrhizal Genomics Consortium"/>
            <person name="Kohler A."/>
            <person name="Kuo A."/>
            <person name="Nagy L.G."/>
            <person name="Floudas D."/>
            <person name="Copeland A."/>
            <person name="Barry K.W."/>
            <person name="Cichocki N."/>
            <person name="Veneault-Fourrey C."/>
            <person name="LaButti K."/>
            <person name="Lindquist E.A."/>
            <person name="Lipzen A."/>
            <person name="Lundell T."/>
            <person name="Morin E."/>
            <person name="Murat C."/>
            <person name="Riley R."/>
            <person name="Ohm R."/>
            <person name="Sun H."/>
            <person name="Tunlid A."/>
            <person name="Henrissat B."/>
            <person name="Grigoriev I.V."/>
            <person name="Hibbett D.S."/>
            <person name="Martin F."/>
        </authorList>
    </citation>
    <scope>NUCLEOTIDE SEQUENCE [LARGE SCALE GENOMIC DNA]</scope>
    <source>
        <strain evidence="3">ATCC 200175</strain>
    </source>
</reference>
<reference evidence="2 3" key="1">
    <citation type="submission" date="2014-06" db="EMBL/GenBank/DDBJ databases">
        <authorList>
            <consortium name="DOE Joint Genome Institute"/>
            <person name="Kuo A."/>
            <person name="Kohler A."/>
            <person name="Nagy L.G."/>
            <person name="Floudas D."/>
            <person name="Copeland A."/>
            <person name="Barry K.W."/>
            <person name="Cichocki N."/>
            <person name="Veneault-Fourrey C."/>
            <person name="LaButti K."/>
            <person name="Lindquist E.A."/>
            <person name="Lipzen A."/>
            <person name="Lundell T."/>
            <person name="Morin E."/>
            <person name="Murat C."/>
            <person name="Sun H."/>
            <person name="Tunlid A."/>
            <person name="Henrissat B."/>
            <person name="Grigoriev I.V."/>
            <person name="Hibbett D.S."/>
            <person name="Martin F."/>
            <person name="Nordberg H.P."/>
            <person name="Cantor M.N."/>
            <person name="Hua S.X."/>
        </authorList>
    </citation>
    <scope>NUCLEOTIDE SEQUENCE [LARGE SCALE GENOMIC DNA]</scope>
    <source>
        <strain evidence="2 3">ATCC 200175</strain>
    </source>
</reference>
<feature type="transmembrane region" description="Helical" evidence="1">
    <location>
        <begin position="12"/>
        <end position="35"/>
    </location>
</feature>
<evidence type="ECO:0000313" key="3">
    <source>
        <dbReference type="Proteomes" id="UP000053647"/>
    </source>
</evidence>